<organism evidence="2 3">
    <name type="scientific">Segatella oris F0302</name>
    <dbReference type="NCBI Taxonomy" id="649760"/>
    <lineage>
        <taxon>Bacteria</taxon>
        <taxon>Pseudomonadati</taxon>
        <taxon>Bacteroidota</taxon>
        <taxon>Bacteroidia</taxon>
        <taxon>Bacteroidales</taxon>
        <taxon>Prevotellaceae</taxon>
        <taxon>Segatella</taxon>
    </lineage>
</organism>
<feature type="signal peptide" evidence="1">
    <location>
        <begin position="1"/>
        <end position="41"/>
    </location>
</feature>
<dbReference type="STRING" id="649760.HMPREF0971_01731"/>
<evidence type="ECO:0000256" key="1">
    <source>
        <dbReference type="SAM" id="SignalP"/>
    </source>
</evidence>
<proteinExistence type="predicted"/>
<dbReference type="AlphaFoldDB" id="D1QRX5"/>
<dbReference type="Proteomes" id="UP000004079">
    <property type="component" value="Unassembled WGS sequence"/>
</dbReference>
<dbReference type="Pfam" id="PF11306">
    <property type="entry name" value="DUF3108"/>
    <property type="match status" value="1"/>
</dbReference>
<reference evidence="2 3" key="1">
    <citation type="submission" date="2009-11" db="EMBL/GenBank/DDBJ databases">
        <authorList>
            <person name="Weinstock G."/>
            <person name="Sodergren E."/>
            <person name="Clifton S."/>
            <person name="Fulton L."/>
            <person name="Fulton B."/>
            <person name="Courtney L."/>
            <person name="Fronick C."/>
            <person name="Harrison M."/>
            <person name="Strong C."/>
            <person name="Farmer C."/>
            <person name="Delahaunty K."/>
            <person name="Markovic C."/>
            <person name="Hall O."/>
            <person name="Minx P."/>
            <person name="Tomlinson C."/>
            <person name="Mitreva M."/>
            <person name="Nelson J."/>
            <person name="Hou S."/>
            <person name="Wollam A."/>
            <person name="Pepin K.H."/>
            <person name="Johnson M."/>
            <person name="Bhonagiri V."/>
            <person name="Nash W.E."/>
            <person name="Warren W."/>
            <person name="Chinwalla A."/>
            <person name="Mardis E.R."/>
            <person name="Wilson R.K."/>
        </authorList>
    </citation>
    <scope>NUCLEOTIDE SEQUENCE [LARGE SCALE GENOMIC DNA]</scope>
    <source>
        <strain evidence="2 3">F0302</strain>
    </source>
</reference>
<sequence length="285" mass="32988">MVNRMKYIKKHYCMMLHRAAIVRRCVLIAMLLCSLATAVEAQEGNCSFRNTAFKSGEFLSYNLYYNWKFVWVKAGTASMYTVQSRYDGKPAYRCSLTTRGNGQLDNFFVLRDTLLCYNTLDLEPLYFRKGAREGKRYTVDEVYYSYGSGKTNVRQHRQHNDGSHTWAKHSYSDCVYDMMSIFMRARSFDPANWKKGNVVNFPIVDGDDRTPAQLRFDGRATVKADNGQKYQCLRLAYLELTDGKYKRLVDFYVTDDANHVPVRLDMFLRFGSAKAFLTGAKGLRN</sequence>
<protein>
    <recommendedName>
        <fullName evidence="4">DUF3108 domain-containing protein</fullName>
    </recommendedName>
</protein>
<keyword evidence="1" id="KW-0732">Signal</keyword>
<dbReference type="InterPro" id="IPR021457">
    <property type="entry name" value="DUF3108"/>
</dbReference>
<accession>D1QRX5</accession>
<feature type="chain" id="PRO_5003026297" description="DUF3108 domain-containing protein" evidence="1">
    <location>
        <begin position="42"/>
        <end position="285"/>
    </location>
</feature>
<gene>
    <name evidence="2" type="ORF">HMPREF0971_01731</name>
</gene>
<evidence type="ECO:0000313" key="3">
    <source>
        <dbReference type="Proteomes" id="UP000004079"/>
    </source>
</evidence>
<dbReference type="HOGENOM" id="CLU_073797_1_1_10"/>
<dbReference type="EMBL" id="ACUZ02000031">
    <property type="protein sequence ID" value="EFB31982.1"/>
    <property type="molecule type" value="Genomic_DNA"/>
</dbReference>
<evidence type="ECO:0000313" key="2">
    <source>
        <dbReference type="EMBL" id="EFB31982.1"/>
    </source>
</evidence>
<evidence type="ECO:0008006" key="4">
    <source>
        <dbReference type="Google" id="ProtNLM"/>
    </source>
</evidence>
<name>D1QRX5_9BACT</name>
<comment type="caution">
    <text evidence="2">The sequence shown here is derived from an EMBL/GenBank/DDBJ whole genome shotgun (WGS) entry which is preliminary data.</text>
</comment>